<keyword evidence="1" id="KW-1133">Transmembrane helix</keyword>
<dbReference type="Proteomes" id="UP001220962">
    <property type="component" value="Chromosome"/>
</dbReference>
<reference evidence="2" key="1">
    <citation type="submission" date="2023-02" db="EMBL/GenBank/DDBJ databases">
        <title>Pathogen: clinical or host-associated sample.</title>
        <authorList>
            <person name="Hergert J."/>
            <person name="Casey R."/>
            <person name="Wagner J."/>
            <person name="Young E.L."/>
            <person name="Oakeson K.F."/>
        </authorList>
    </citation>
    <scope>NUCLEOTIDE SEQUENCE</scope>
    <source>
        <strain evidence="2">2022CK-00830</strain>
    </source>
</reference>
<dbReference type="EMBL" id="CP118101">
    <property type="protein sequence ID" value="WDH84001.1"/>
    <property type="molecule type" value="Genomic_DNA"/>
</dbReference>
<evidence type="ECO:0000256" key="1">
    <source>
        <dbReference type="SAM" id="Phobius"/>
    </source>
</evidence>
<proteinExistence type="predicted"/>
<organism evidence="2 3">
    <name type="scientific">Paenibacillus urinalis</name>
    <dbReference type="NCBI Taxonomy" id="521520"/>
    <lineage>
        <taxon>Bacteria</taxon>
        <taxon>Bacillati</taxon>
        <taxon>Bacillota</taxon>
        <taxon>Bacilli</taxon>
        <taxon>Bacillales</taxon>
        <taxon>Paenibacillaceae</taxon>
        <taxon>Paenibacillus</taxon>
    </lineage>
</organism>
<dbReference type="RefSeq" id="WP_274359718.1">
    <property type="nucleotide sequence ID" value="NZ_CP118101.1"/>
</dbReference>
<keyword evidence="1" id="KW-0472">Membrane</keyword>
<dbReference type="AlphaFoldDB" id="A0AAX3N3N6"/>
<name>A0AAX3N3N6_9BACL</name>
<evidence type="ECO:0000313" key="2">
    <source>
        <dbReference type="EMBL" id="WDH84001.1"/>
    </source>
</evidence>
<keyword evidence="1" id="KW-0812">Transmembrane</keyword>
<gene>
    <name evidence="2" type="ORF">PUW23_07240</name>
</gene>
<protein>
    <recommendedName>
        <fullName evidence="4">Transmembrane protein</fullName>
    </recommendedName>
</protein>
<accession>A0AAX3N3N6</accession>
<evidence type="ECO:0008006" key="4">
    <source>
        <dbReference type="Google" id="ProtNLM"/>
    </source>
</evidence>
<evidence type="ECO:0000313" key="3">
    <source>
        <dbReference type="Proteomes" id="UP001220962"/>
    </source>
</evidence>
<sequence>MERLVDSSSEKLRANGDFLTVLYVLLYCIHFVSCHRIRVLDAYLCQIKLKLEEQRRIHLKSKEGK</sequence>
<feature type="transmembrane region" description="Helical" evidence="1">
    <location>
        <begin position="12"/>
        <end position="32"/>
    </location>
</feature>